<dbReference type="SUPFAM" id="SSF51735">
    <property type="entry name" value="NAD(P)-binding Rossmann-fold domains"/>
    <property type="match status" value="1"/>
</dbReference>
<dbReference type="STRING" id="190721.ACS15_4399"/>
<keyword evidence="8" id="KW-1185">Reference proteome</keyword>
<dbReference type="InterPro" id="IPR002347">
    <property type="entry name" value="SDR_fam"/>
</dbReference>
<proteinExistence type="inferred from homology"/>
<evidence type="ECO:0000313" key="5">
    <source>
        <dbReference type="EMBL" id="ANH76523.1"/>
    </source>
</evidence>
<name>A0A192A3L1_9RALS</name>
<dbReference type="PATRIC" id="fig|190721.6.peg.4343"/>
<dbReference type="EMBL" id="CP012606">
    <property type="protein sequence ID" value="ANH76523.1"/>
    <property type="molecule type" value="Genomic_DNA"/>
</dbReference>
<organism evidence="6 8">
    <name type="scientific">Ralstonia insidiosa</name>
    <dbReference type="NCBI Taxonomy" id="190721"/>
    <lineage>
        <taxon>Bacteria</taxon>
        <taxon>Pseudomonadati</taxon>
        <taxon>Pseudomonadota</taxon>
        <taxon>Betaproteobacteria</taxon>
        <taxon>Burkholderiales</taxon>
        <taxon>Burkholderiaceae</taxon>
        <taxon>Ralstonia</taxon>
    </lineage>
</organism>
<evidence type="ECO:0000313" key="8">
    <source>
        <dbReference type="Proteomes" id="UP000078572"/>
    </source>
</evidence>
<dbReference type="GeneID" id="61528460"/>
<dbReference type="GO" id="GO:0016020">
    <property type="term" value="C:membrane"/>
    <property type="evidence" value="ECO:0007669"/>
    <property type="project" value="TreeGrafter"/>
</dbReference>
<gene>
    <name evidence="6" type="ORF">A9Y76_20710</name>
    <name evidence="5" type="ORF">ACS15_4399</name>
</gene>
<dbReference type="EMBL" id="CP016023">
    <property type="protein sequence ID" value="ANJ74969.1"/>
    <property type="molecule type" value="Genomic_DNA"/>
</dbReference>
<evidence type="ECO:0000259" key="4">
    <source>
        <dbReference type="SMART" id="SM00822"/>
    </source>
</evidence>
<dbReference type="Pfam" id="PF00106">
    <property type="entry name" value="adh_short"/>
    <property type="match status" value="1"/>
</dbReference>
<dbReference type="Gene3D" id="3.40.50.720">
    <property type="entry name" value="NAD(P)-binding Rossmann-like Domain"/>
    <property type="match status" value="1"/>
</dbReference>
<dbReference type="GO" id="GO:0016491">
    <property type="term" value="F:oxidoreductase activity"/>
    <property type="evidence" value="ECO:0007669"/>
    <property type="project" value="UniProtKB-KW"/>
</dbReference>
<dbReference type="PRINTS" id="PR00080">
    <property type="entry name" value="SDRFAMILY"/>
</dbReference>
<dbReference type="CDD" id="cd05233">
    <property type="entry name" value="SDR_c"/>
    <property type="match status" value="1"/>
</dbReference>
<reference evidence="8" key="3">
    <citation type="submission" date="2016-06" db="EMBL/GenBank/DDBJ databases">
        <authorList>
            <person name="Xu Y."/>
            <person name="Nagy A."/>
            <person name="Yan X."/>
            <person name="Kim S.W."/>
            <person name="Haley B."/>
            <person name="Liu N.T."/>
            <person name="Nou X."/>
        </authorList>
    </citation>
    <scope>NUCLEOTIDE SEQUENCE [LARGE SCALE GENOMIC DNA]</scope>
    <source>
        <strain evidence="8">ATCC 49129</strain>
    </source>
</reference>
<dbReference type="InterPro" id="IPR057326">
    <property type="entry name" value="KR_dom"/>
</dbReference>
<dbReference type="PANTHER" id="PTHR44196">
    <property type="entry name" value="DEHYDROGENASE/REDUCTASE SDR FAMILY MEMBER 7B"/>
    <property type="match status" value="1"/>
</dbReference>
<evidence type="ECO:0000256" key="3">
    <source>
        <dbReference type="RuleBase" id="RU000363"/>
    </source>
</evidence>
<dbReference type="RefSeq" id="WP_021197708.1">
    <property type="nucleotide sequence ID" value="NZ_CP012606.1"/>
</dbReference>
<dbReference type="PANTHER" id="PTHR44196:SF1">
    <property type="entry name" value="DEHYDROGENASE_REDUCTASE SDR FAMILY MEMBER 7B"/>
    <property type="match status" value="1"/>
</dbReference>
<sequence>MPSSQVNAAYRTAVITGAAGGIGRALAHALAKQGHALVLADIDAAALAHVQTEIEAYGQPVASLRIDVADASQIEQLCAFSFGRLGHVDLLVNNAGVLATGPCWELETRVYERVLNVNLWSVIHALRAFVPRMRQQGQGHIVNVASMAGLAVGPWLAPYTLSKQGVVALSEGLALELQAAGLPIKVSVVCPGPVATGIAQNLSTEAPGGVSHMNHALRTGIAQGMTADEMAQHIVAGIAAGDFWIMPHDEARAAAKARADRIVQGEAPSFAI</sequence>
<reference evidence="6" key="2">
    <citation type="submission" date="2016-06" db="EMBL/GenBank/DDBJ databases">
        <authorList>
            <person name="Kjaerup R.B."/>
            <person name="Dalgaard T.S."/>
            <person name="Juul-Madsen H.R."/>
        </authorList>
    </citation>
    <scope>NUCLEOTIDE SEQUENCE [LARGE SCALE GENOMIC DNA]</scope>
    <source>
        <strain evidence="6">ATCC 49129</strain>
    </source>
</reference>
<evidence type="ECO:0000313" key="6">
    <source>
        <dbReference type="EMBL" id="ANJ74969.1"/>
    </source>
</evidence>
<dbReference type="Proteomes" id="UP000078572">
    <property type="component" value="Chromosome 2"/>
</dbReference>
<reference evidence="5 7" key="1">
    <citation type="submission" date="2015-09" db="EMBL/GenBank/DDBJ databases">
        <authorList>
            <person name="Xu Y."/>
            <person name="Nagy A."/>
            <person name="Liu N.T."/>
            <person name="Nou X."/>
        </authorList>
    </citation>
    <scope>NUCLEOTIDE SEQUENCE [LARGE SCALE GENOMIC DNA]</scope>
    <source>
        <strain evidence="5 7">FC1138</strain>
    </source>
</reference>
<accession>A0A192A3L1</accession>
<evidence type="ECO:0000256" key="2">
    <source>
        <dbReference type="ARBA" id="ARBA00023002"/>
    </source>
</evidence>
<comment type="similarity">
    <text evidence="1 3">Belongs to the short-chain dehydrogenases/reductases (SDR) family.</text>
</comment>
<dbReference type="SMART" id="SM00822">
    <property type="entry name" value="PKS_KR"/>
    <property type="match status" value="1"/>
</dbReference>
<evidence type="ECO:0000256" key="1">
    <source>
        <dbReference type="ARBA" id="ARBA00006484"/>
    </source>
</evidence>
<evidence type="ECO:0000313" key="7">
    <source>
        <dbReference type="Proteomes" id="UP000077927"/>
    </source>
</evidence>
<dbReference type="OrthoDB" id="4690547at2"/>
<keyword evidence="2" id="KW-0560">Oxidoreductase</keyword>
<dbReference type="PRINTS" id="PR00081">
    <property type="entry name" value="GDHRDH"/>
</dbReference>
<dbReference type="AlphaFoldDB" id="A0A192A3L1"/>
<protein>
    <submittedName>
        <fullName evidence="5">KR domain protein</fullName>
    </submittedName>
    <submittedName>
        <fullName evidence="6">Short-chain dehydrogenase</fullName>
    </submittedName>
</protein>
<dbReference type="InterPro" id="IPR036291">
    <property type="entry name" value="NAD(P)-bd_dom_sf"/>
</dbReference>
<dbReference type="KEGG" id="rin:ACS15_4399"/>
<feature type="domain" description="Ketoreductase" evidence="4">
    <location>
        <begin position="11"/>
        <end position="198"/>
    </location>
</feature>
<dbReference type="Proteomes" id="UP000077927">
    <property type="component" value="Chromosome 2"/>
</dbReference>